<name>A0A6J6BZW6_9ZZZZ</name>
<evidence type="ECO:0000256" key="3">
    <source>
        <dbReference type="ARBA" id="ARBA00023163"/>
    </source>
</evidence>
<dbReference type="PANTHER" id="PTHR33154:SF33">
    <property type="entry name" value="TRANSCRIPTIONAL REPRESSOR SDPR"/>
    <property type="match status" value="1"/>
</dbReference>
<organism evidence="5">
    <name type="scientific">freshwater metagenome</name>
    <dbReference type="NCBI Taxonomy" id="449393"/>
    <lineage>
        <taxon>unclassified sequences</taxon>
        <taxon>metagenomes</taxon>
        <taxon>ecological metagenomes</taxon>
    </lineage>
</organism>
<dbReference type="InterPro" id="IPR051081">
    <property type="entry name" value="HTH_MetalResp_TranReg"/>
</dbReference>
<dbReference type="InterPro" id="IPR036390">
    <property type="entry name" value="WH_DNA-bd_sf"/>
</dbReference>
<dbReference type="AlphaFoldDB" id="A0A6J6BZW6"/>
<evidence type="ECO:0000256" key="1">
    <source>
        <dbReference type="ARBA" id="ARBA00023015"/>
    </source>
</evidence>
<dbReference type="InterPro" id="IPR011991">
    <property type="entry name" value="ArsR-like_HTH"/>
</dbReference>
<evidence type="ECO:0000256" key="2">
    <source>
        <dbReference type="ARBA" id="ARBA00023125"/>
    </source>
</evidence>
<evidence type="ECO:0000259" key="4">
    <source>
        <dbReference type="PROSITE" id="PS50987"/>
    </source>
</evidence>
<dbReference type="SMART" id="SM00418">
    <property type="entry name" value="HTH_ARSR"/>
    <property type="match status" value="1"/>
</dbReference>
<sequence>MADIFEVIADPTRRQILEALLAAQAGGGELQVNDLVKKTKLGQPAVSKHLKILRDANLVAAREDGQKRFYTVTPEPLEEIEDWVIDFLSLGFDAEGEEDLSGVLGDAGAKLGTWLTERASWLTAQVQAKVKELDLDVDPKDLGRQLGRRLADAKVQTEQSAREFEKLARQTLDEVVKDVTAEANKVAKTVKSETNKVAKTVKTQTNKVVKEVKTEAKKVAKDVKSKVGGKK</sequence>
<dbReference type="Gene3D" id="1.10.10.10">
    <property type="entry name" value="Winged helix-like DNA-binding domain superfamily/Winged helix DNA-binding domain"/>
    <property type="match status" value="1"/>
</dbReference>
<dbReference type="PRINTS" id="PR00778">
    <property type="entry name" value="HTHARSR"/>
</dbReference>
<dbReference type="PROSITE" id="PS50987">
    <property type="entry name" value="HTH_ARSR_2"/>
    <property type="match status" value="1"/>
</dbReference>
<proteinExistence type="predicted"/>
<dbReference type="CDD" id="cd00090">
    <property type="entry name" value="HTH_ARSR"/>
    <property type="match status" value="1"/>
</dbReference>
<feature type="domain" description="HTH arsR-type" evidence="4">
    <location>
        <begin position="1"/>
        <end position="92"/>
    </location>
</feature>
<dbReference type="InterPro" id="IPR036388">
    <property type="entry name" value="WH-like_DNA-bd_sf"/>
</dbReference>
<dbReference type="GO" id="GO:0003700">
    <property type="term" value="F:DNA-binding transcription factor activity"/>
    <property type="evidence" value="ECO:0007669"/>
    <property type="project" value="InterPro"/>
</dbReference>
<dbReference type="GO" id="GO:0003677">
    <property type="term" value="F:DNA binding"/>
    <property type="evidence" value="ECO:0007669"/>
    <property type="project" value="UniProtKB-KW"/>
</dbReference>
<reference evidence="5" key="1">
    <citation type="submission" date="2020-05" db="EMBL/GenBank/DDBJ databases">
        <authorList>
            <person name="Chiriac C."/>
            <person name="Salcher M."/>
            <person name="Ghai R."/>
            <person name="Kavagutti S V."/>
        </authorList>
    </citation>
    <scope>NUCLEOTIDE SEQUENCE</scope>
</reference>
<keyword evidence="1" id="KW-0805">Transcription regulation</keyword>
<dbReference type="Pfam" id="PF01022">
    <property type="entry name" value="HTH_5"/>
    <property type="match status" value="1"/>
</dbReference>
<dbReference type="EMBL" id="CAEZST010000006">
    <property type="protein sequence ID" value="CAB4544681.1"/>
    <property type="molecule type" value="Genomic_DNA"/>
</dbReference>
<dbReference type="SUPFAM" id="SSF46785">
    <property type="entry name" value="Winged helix' DNA-binding domain"/>
    <property type="match status" value="1"/>
</dbReference>
<accession>A0A6J6BZW6</accession>
<evidence type="ECO:0000313" key="5">
    <source>
        <dbReference type="EMBL" id="CAB4544681.1"/>
    </source>
</evidence>
<dbReference type="PANTHER" id="PTHR33154">
    <property type="entry name" value="TRANSCRIPTIONAL REGULATOR, ARSR FAMILY"/>
    <property type="match status" value="1"/>
</dbReference>
<protein>
    <submittedName>
        <fullName evidence="5">Unannotated protein</fullName>
    </submittedName>
</protein>
<dbReference type="InterPro" id="IPR001845">
    <property type="entry name" value="HTH_ArsR_DNA-bd_dom"/>
</dbReference>
<gene>
    <name evidence="5" type="ORF">UFOPK1503_00524</name>
</gene>
<keyword evidence="2" id="KW-0238">DNA-binding</keyword>
<keyword evidence="3" id="KW-0804">Transcription</keyword>
<dbReference type="NCBIfam" id="NF033788">
    <property type="entry name" value="HTH_metalloreg"/>
    <property type="match status" value="1"/>
</dbReference>